<dbReference type="AlphaFoldDB" id="A0A368RX16"/>
<dbReference type="FunFam" id="3.40.50.720:FF:000396">
    <property type="entry name" value="(+)-neomenthol dehydrogenase"/>
    <property type="match status" value="1"/>
</dbReference>
<dbReference type="PANTHER" id="PTHR43490:SF78">
    <property type="entry name" value="OS04G0532100 PROTEIN"/>
    <property type="match status" value="1"/>
</dbReference>
<reference evidence="5" key="2">
    <citation type="submission" date="2015-07" db="EMBL/GenBank/DDBJ databases">
        <authorList>
            <person name="Noorani M."/>
        </authorList>
    </citation>
    <scope>NUCLEOTIDE SEQUENCE</scope>
    <source>
        <strain evidence="5">Yugu1</strain>
    </source>
</reference>
<dbReference type="PRINTS" id="PR00080">
    <property type="entry name" value="SDRFAMILY"/>
</dbReference>
<dbReference type="InterPro" id="IPR036291">
    <property type="entry name" value="NAD(P)-bd_dom_sf"/>
</dbReference>
<proteinExistence type="inferred from homology"/>
<protein>
    <recommendedName>
        <fullName evidence="6">(+)-neomenthol dehydrogenase</fullName>
    </recommendedName>
</protein>
<dbReference type="PRINTS" id="PR00081">
    <property type="entry name" value="GDHRDH"/>
</dbReference>
<evidence type="ECO:0000256" key="4">
    <source>
        <dbReference type="RuleBase" id="RU000363"/>
    </source>
</evidence>
<organism evidence="5">
    <name type="scientific">Setaria italica</name>
    <name type="common">Foxtail millet</name>
    <name type="synonym">Panicum italicum</name>
    <dbReference type="NCBI Taxonomy" id="4555"/>
    <lineage>
        <taxon>Eukaryota</taxon>
        <taxon>Viridiplantae</taxon>
        <taxon>Streptophyta</taxon>
        <taxon>Embryophyta</taxon>
        <taxon>Tracheophyta</taxon>
        <taxon>Spermatophyta</taxon>
        <taxon>Magnoliopsida</taxon>
        <taxon>Liliopsida</taxon>
        <taxon>Poales</taxon>
        <taxon>Poaceae</taxon>
        <taxon>PACMAD clade</taxon>
        <taxon>Panicoideae</taxon>
        <taxon>Panicodae</taxon>
        <taxon>Paniceae</taxon>
        <taxon>Cenchrinae</taxon>
        <taxon>Setaria</taxon>
    </lineage>
</organism>
<evidence type="ECO:0000313" key="5">
    <source>
        <dbReference type="EMBL" id="RCV34688.1"/>
    </source>
</evidence>
<keyword evidence="2" id="KW-0521">NADP</keyword>
<dbReference type="OrthoDB" id="1933717at2759"/>
<evidence type="ECO:0008006" key="6">
    <source>
        <dbReference type="Google" id="ProtNLM"/>
    </source>
</evidence>
<reference evidence="5" key="1">
    <citation type="journal article" date="2012" name="Nat. Biotechnol.">
        <title>Reference genome sequence of the model plant Setaria.</title>
        <authorList>
            <person name="Bennetzen J.L."/>
            <person name="Schmutz J."/>
            <person name="Wang H."/>
            <person name="Percifield R."/>
            <person name="Hawkins J."/>
            <person name="Pontaroli A.C."/>
            <person name="Estep M."/>
            <person name="Feng L."/>
            <person name="Vaughn J.N."/>
            <person name="Grimwood J."/>
            <person name="Jenkins J."/>
            <person name="Barry K."/>
            <person name="Lindquist E."/>
            <person name="Hellsten U."/>
            <person name="Deshpande S."/>
            <person name="Wang X."/>
            <person name="Wu X."/>
            <person name="Mitros T."/>
            <person name="Triplett J."/>
            <person name="Yang X."/>
            <person name="Ye C.Y."/>
            <person name="Mauro-Herrera M."/>
            <person name="Wang L."/>
            <person name="Li P."/>
            <person name="Sharma M."/>
            <person name="Sharma R."/>
            <person name="Ronald P.C."/>
            <person name="Panaud O."/>
            <person name="Kellogg E.A."/>
            <person name="Brutnell T.P."/>
            <person name="Doust A.N."/>
            <person name="Tuskan G.A."/>
            <person name="Rokhsar D."/>
            <person name="Devos K.M."/>
        </authorList>
    </citation>
    <scope>NUCLEOTIDE SEQUENCE [LARGE SCALE GENOMIC DNA]</scope>
    <source>
        <strain evidence="5">Yugu1</strain>
    </source>
</reference>
<dbReference type="SUPFAM" id="SSF51735">
    <property type="entry name" value="NAD(P)-binding Rossmann-fold domains"/>
    <property type="match status" value="1"/>
</dbReference>
<keyword evidence="3" id="KW-0560">Oxidoreductase</keyword>
<dbReference type="KEGG" id="sita:101786803"/>
<dbReference type="STRING" id="4555.A0A368RX16"/>
<name>A0A368RX16_SETIT</name>
<gene>
    <name evidence="5" type="ORF">SETIT_7G178800v2</name>
</gene>
<dbReference type="GO" id="GO:0016491">
    <property type="term" value="F:oxidoreductase activity"/>
    <property type="evidence" value="ECO:0007669"/>
    <property type="project" value="UniProtKB-KW"/>
</dbReference>
<evidence type="ECO:0000256" key="1">
    <source>
        <dbReference type="ARBA" id="ARBA00006484"/>
    </source>
</evidence>
<sequence>MDDRRTLMEGAIPHPCNTRVAVVTGGNRGIGLEVCRQLASNGVAVVLTALDEKMGAEAVEELEELALSDVVSHQLDVTDASSIARLADFLKTRFGKLDILVNNAAVSGVMCSQDPVDGPVASGEKFKGMDRGERLEWLWGNCWETYDAAKEGLQTNYYGTKHVIEAFLPLLQASSDGRIVNVSSDFGLLRHFRNEELKQEMNDIDNLTEERLDELLDMFLKDFEAGVAEARGWPAEFAAYKVAKAAVNAYSRILARRHPELRVNCAHPGYVKTDITLHSGLLTPEEGASNVLKVAMLPEGRVTGAFFEEGKELLSFM</sequence>
<evidence type="ECO:0000256" key="2">
    <source>
        <dbReference type="ARBA" id="ARBA00022857"/>
    </source>
</evidence>
<dbReference type="EMBL" id="CM003534">
    <property type="protein sequence ID" value="RCV34688.1"/>
    <property type="molecule type" value="Genomic_DNA"/>
</dbReference>
<comment type="similarity">
    <text evidence="1 4">Belongs to the short-chain dehydrogenases/reductases (SDR) family.</text>
</comment>
<dbReference type="Gene3D" id="3.40.50.720">
    <property type="entry name" value="NAD(P)-binding Rossmann-like Domain"/>
    <property type="match status" value="1"/>
</dbReference>
<dbReference type="PANTHER" id="PTHR43490">
    <property type="entry name" value="(+)-NEOMENTHOL DEHYDROGENASE"/>
    <property type="match status" value="1"/>
</dbReference>
<evidence type="ECO:0000256" key="3">
    <source>
        <dbReference type="ARBA" id="ARBA00023002"/>
    </source>
</evidence>
<accession>A0A368RX16</accession>
<dbReference type="Pfam" id="PF00106">
    <property type="entry name" value="adh_short"/>
    <property type="match status" value="1"/>
</dbReference>
<dbReference type="InterPro" id="IPR002347">
    <property type="entry name" value="SDR_fam"/>
</dbReference>